<evidence type="ECO:0000313" key="3">
    <source>
        <dbReference type="Proteomes" id="UP001500460"/>
    </source>
</evidence>
<feature type="compositionally biased region" description="Basic and acidic residues" evidence="1">
    <location>
        <begin position="1"/>
        <end position="12"/>
    </location>
</feature>
<dbReference type="EMBL" id="BAAATK010000064">
    <property type="protein sequence ID" value="GAA2458140.1"/>
    <property type="molecule type" value="Genomic_DNA"/>
</dbReference>
<evidence type="ECO:0000256" key="1">
    <source>
        <dbReference type="SAM" id="MobiDB-lite"/>
    </source>
</evidence>
<evidence type="ECO:0008006" key="4">
    <source>
        <dbReference type="Google" id="ProtNLM"/>
    </source>
</evidence>
<accession>A0ABP5XQI7</accession>
<feature type="compositionally biased region" description="Basic residues" evidence="1">
    <location>
        <begin position="36"/>
        <end position="50"/>
    </location>
</feature>
<organism evidence="2 3">
    <name type="scientific">Streptomyces glaucus</name>
    <dbReference type="NCBI Taxonomy" id="284029"/>
    <lineage>
        <taxon>Bacteria</taxon>
        <taxon>Bacillati</taxon>
        <taxon>Actinomycetota</taxon>
        <taxon>Actinomycetes</taxon>
        <taxon>Kitasatosporales</taxon>
        <taxon>Streptomycetaceae</taxon>
        <taxon>Streptomyces</taxon>
    </lineage>
</organism>
<feature type="compositionally biased region" description="Basic residues" evidence="1">
    <location>
        <begin position="178"/>
        <end position="188"/>
    </location>
</feature>
<gene>
    <name evidence="2" type="ORF">GCM10010421_59450</name>
</gene>
<feature type="compositionally biased region" description="Low complexity" evidence="1">
    <location>
        <begin position="82"/>
        <end position="133"/>
    </location>
</feature>
<feature type="compositionally biased region" description="Basic residues" evidence="1">
    <location>
        <begin position="227"/>
        <end position="241"/>
    </location>
</feature>
<dbReference type="Proteomes" id="UP001500460">
    <property type="component" value="Unassembled WGS sequence"/>
</dbReference>
<reference evidence="3" key="1">
    <citation type="journal article" date="2019" name="Int. J. Syst. Evol. Microbiol.">
        <title>The Global Catalogue of Microorganisms (GCM) 10K type strain sequencing project: providing services to taxonomists for standard genome sequencing and annotation.</title>
        <authorList>
            <consortium name="The Broad Institute Genomics Platform"/>
            <consortium name="The Broad Institute Genome Sequencing Center for Infectious Disease"/>
            <person name="Wu L."/>
            <person name="Ma J."/>
        </authorList>
    </citation>
    <scope>NUCLEOTIDE SEQUENCE [LARGE SCALE GENOMIC DNA]</scope>
    <source>
        <strain evidence="3">JCM 6922</strain>
    </source>
</reference>
<feature type="compositionally biased region" description="Low complexity" evidence="1">
    <location>
        <begin position="152"/>
        <end position="168"/>
    </location>
</feature>
<sequence length="257" mass="26337">MSGCTRPHDLRRACTRTDPIRFRGAGVGPDGALLGARRRTGRRGGGRRLRVRVDRPGRHHGGGGRRGSSLARAPAVPDAHTARTAPDARTASTASTASTAPDAHTASTARPRTASTARPHAEAPSPEAPAVAHARPHTAVPGTAPHGKAETPGSGAARAPAGGAAAPAGPQPQPQPHAHTRTGPRTRTRTVGDARAEPLPVPGALSAPPRPAAPADRARRTVAARLRPAHHGTRGDRRRRAAPALISGGFPCRNGLF</sequence>
<feature type="region of interest" description="Disordered" evidence="1">
    <location>
        <begin position="1"/>
        <end position="242"/>
    </location>
</feature>
<protein>
    <recommendedName>
        <fullName evidence="4">Secreted protein</fullName>
    </recommendedName>
</protein>
<keyword evidence="3" id="KW-1185">Reference proteome</keyword>
<name>A0ABP5XQI7_9ACTN</name>
<proteinExistence type="predicted"/>
<evidence type="ECO:0000313" key="2">
    <source>
        <dbReference type="EMBL" id="GAA2458140.1"/>
    </source>
</evidence>
<comment type="caution">
    <text evidence="2">The sequence shown here is derived from an EMBL/GenBank/DDBJ whole genome shotgun (WGS) entry which is preliminary data.</text>
</comment>